<name>A0A9P1IQB3_9PELO</name>
<dbReference type="InterPro" id="IPR039870">
    <property type="entry name" value="Coa4-like"/>
</dbReference>
<evidence type="ECO:0008006" key="3">
    <source>
        <dbReference type="Google" id="ProtNLM"/>
    </source>
</evidence>
<dbReference type="OrthoDB" id="5586401at2759"/>
<dbReference type="SUPFAM" id="SSF47072">
    <property type="entry name" value="Cysteine alpha-hairpin motif"/>
    <property type="match status" value="1"/>
</dbReference>
<evidence type="ECO:0000313" key="2">
    <source>
        <dbReference type="Proteomes" id="UP001152747"/>
    </source>
</evidence>
<dbReference type="Proteomes" id="UP001152747">
    <property type="component" value="Unassembled WGS sequence"/>
</dbReference>
<evidence type="ECO:0000313" key="1">
    <source>
        <dbReference type="EMBL" id="CAI5448801.1"/>
    </source>
</evidence>
<dbReference type="PANTHER" id="PTHR13639:SF2">
    <property type="entry name" value="CYTOCHROME C OXIDASE ASSEMBLY FACTOR 4 HOMOLOG, MITOCHONDRIAL"/>
    <property type="match status" value="1"/>
</dbReference>
<organism evidence="1 2">
    <name type="scientific">Caenorhabditis angaria</name>
    <dbReference type="NCBI Taxonomy" id="860376"/>
    <lineage>
        <taxon>Eukaryota</taxon>
        <taxon>Metazoa</taxon>
        <taxon>Ecdysozoa</taxon>
        <taxon>Nematoda</taxon>
        <taxon>Chromadorea</taxon>
        <taxon>Rhabditida</taxon>
        <taxon>Rhabditina</taxon>
        <taxon>Rhabditomorpha</taxon>
        <taxon>Rhabditoidea</taxon>
        <taxon>Rhabditidae</taxon>
        <taxon>Peloderinae</taxon>
        <taxon>Caenorhabditis</taxon>
    </lineage>
</organism>
<dbReference type="AlphaFoldDB" id="A0A9P1IQB3"/>
<sequence length="82" mass="9518">MSTPSNPHNGWAKTADEEDRVEKLIRSSGCWDNHISVVDCMGDNGDWRKCQTELQSFKECMQKNFHNVRKQQAHVEAQQKKN</sequence>
<dbReference type="PANTHER" id="PTHR13639">
    <property type="entry name" value="CYTOCHROME C OXIDASE ASSEMBLY FACTOR 4 HOMOLOG, MITOCHONDRIAL"/>
    <property type="match status" value="1"/>
</dbReference>
<reference evidence="1" key="1">
    <citation type="submission" date="2022-11" db="EMBL/GenBank/DDBJ databases">
        <authorList>
            <person name="Kikuchi T."/>
        </authorList>
    </citation>
    <scope>NUCLEOTIDE SEQUENCE</scope>
    <source>
        <strain evidence="1">PS1010</strain>
    </source>
</reference>
<accession>A0A9P1IQB3</accession>
<proteinExistence type="predicted"/>
<comment type="caution">
    <text evidence="1">The sequence shown here is derived from an EMBL/GenBank/DDBJ whole genome shotgun (WGS) entry which is preliminary data.</text>
</comment>
<keyword evidence="2" id="KW-1185">Reference proteome</keyword>
<gene>
    <name evidence="1" type="ORF">CAMP_LOCUS11438</name>
</gene>
<protein>
    <recommendedName>
        <fullName evidence="3">CHCH domain-containing protein</fullName>
    </recommendedName>
</protein>
<dbReference type="GO" id="GO:0033617">
    <property type="term" value="P:mitochondrial respiratory chain complex IV assembly"/>
    <property type="evidence" value="ECO:0007669"/>
    <property type="project" value="InterPro"/>
</dbReference>
<dbReference type="InterPro" id="IPR009069">
    <property type="entry name" value="Cys_alpha_HP_mot_SF"/>
</dbReference>
<dbReference type="EMBL" id="CANHGI010000004">
    <property type="protein sequence ID" value="CAI5448801.1"/>
    <property type="molecule type" value="Genomic_DNA"/>
</dbReference>
<dbReference type="GO" id="GO:0005758">
    <property type="term" value="C:mitochondrial intermembrane space"/>
    <property type="evidence" value="ECO:0007669"/>
    <property type="project" value="InterPro"/>
</dbReference>